<dbReference type="EMBL" id="JXTC01000155">
    <property type="protein sequence ID" value="PON84907.1"/>
    <property type="molecule type" value="Genomic_DNA"/>
</dbReference>
<reference evidence="10" key="1">
    <citation type="submission" date="2016-06" db="EMBL/GenBank/DDBJ databases">
        <title>Parallel loss of symbiosis genes in relatives of nitrogen-fixing non-legume Parasponia.</title>
        <authorList>
            <person name="Van Velzen R."/>
            <person name="Holmer R."/>
            <person name="Bu F."/>
            <person name="Rutten L."/>
            <person name="Van Zeijl A."/>
            <person name="Liu W."/>
            <person name="Santuari L."/>
            <person name="Cao Q."/>
            <person name="Sharma T."/>
            <person name="Shen D."/>
            <person name="Roswanjaya Y."/>
            <person name="Wardhani T."/>
            <person name="Kalhor M.S."/>
            <person name="Jansen J."/>
            <person name="Van den Hoogen J."/>
            <person name="Gungor B."/>
            <person name="Hartog M."/>
            <person name="Hontelez J."/>
            <person name="Verver J."/>
            <person name="Yang W.-C."/>
            <person name="Schijlen E."/>
            <person name="Repin R."/>
            <person name="Schilthuizen M."/>
            <person name="Schranz E."/>
            <person name="Heidstra R."/>
            <person name="Miyata K."/>
            <person name="Fedorova E."/>
            <person name="Kohlen W."/>
            <person name="Bisseling T."/>
            <person name="Smit S."/>
            <person name="Geurts R."/>
        </authorList>
    </citation>
    <scope>NUCLEOTIDE SEQUENCE [LARGE SCALE GENOMIC DNA]</scope>
    <source>
        <strain evidence="10">cv. RG33-2</strain>
    </source>
</reference>
<feature type="transmembrane region" description="Helical" evidence="7">
    <location>
        <begin position="315"/>
        <end position="341"/>
    </location>
</feature>
<dbReference type="Gene3D" id="1.20.1250.20">
    <property type="entry name" value="MFS general substrate transporter like domains"/>
    <property type="match status" value="3"/>
</dbReference>
<dbReference type="SUPFAM" id="SSF103473">
    <property type="entry name" value="MFS general substrate transporter"/>
    <property type="match status" value="1"/>
</dbReference>
<feature type="transmembrane region" description="Helical" evidence="7">
    <location>
        <begin position="87"/>
        <end position="104"/>
    </location>
</feature>
<evidence type="ECO:0000256" key="6">
    <source>
        <dbReference type="RuleBase" id="RU003346"/>
    </source>
</evidence>
<feature type="domain" description="Major facilitator superfamily (MFS) profile" evidence="8">
    <location>
        <begin position="1"/>
        <end position="408"/>
    </location>
</feature>
<dbReference type="InterPro" id="IPR003663">
    <property type="entry name" value="Sugar/inositol_transpt"/>
</dbReference>
<evidence type="ECO:0000313" key="9">
    <source>
        <dbReference type="EMBL" id="PON84907.1"/>
    </source>
</evidence>
<feature type="transmembrane region" description="Helical" evidence="7">
    <location>
        <begin position="253"/>
        <end position="274"/>
    </location>
</feature>
<keyword evidence="10" id="KW-1185">Reference proteome</keyword>
<feature type="transmembrane region" description="Helical" evidence="7">
    <location>
        <begin position="379"/>
        <end position="404"/>
    </location>
</feature>
<protein>
    <submittedName>
        <fullName evidence="9">Sugar/inositol transporter</fullName>
    </submittedName>
</protein>
<evidence type="ECO:0000256" key="3">
    <source>
        <dbReference type="ARBA" id="ARBA00022692"/>
    </source>
</evidence>
<organism evidence="9 10">
    <name type="scientific">Trema orientale</name>
    <name type="common">Charcoal tree</name>
    <name type="synonym">Celtis orientalis</name>
    <dbReference type="NCBI Taxonomy" id="63057"/>
    <lineage>
        <taxon>Eukaryota</taxon>
        <taxon>Viridiplantae</taxon>
        <taxon>Streptophyta</taxon>
        <taxon>Embryophyta</taxon>
        <taxon>Tracheophyta</taxon>
        <taxon>Spermatophyta</taxon>
        <taxon>Magnoliopsida</taxon>
        <taxon>eudicotyledons</taxon>
        <taxon>Gunneridae</taxon>
        <taxon>Pentapetalae</taxon>
        <taxon>rosids</taxon>
        <taxon>fabids</taxon>
        <taxon>Rosales</taxon>
        <taxon>Cannabaceae</taxon>
        <taxon>Trema</taxon>
    </lineage>
</organism>
<gene>
    <name evidence="9" type="ORF">TorRG33x02_193050</name>
</gene>
<dbReference type="PANTHER" id="PTHR48020">
    <property type="entry name" value="PROTON MYO-INOSITOL COTRANSPORTER"/>
    <property type="match status" value="1"/>
</dbReference>
<evidence type="ECO:0000256" key="5">
    <source>
        <dbReference type="ARBA" id="ARBA00023136"/>
    </source>
</evidence>
<evidence type="ECO:0000313" key="10">
    <source>
        <dbReference type="Proteomes" id="UP000237000"/>
    </source>
</evidence>
<keyword evidence="5 7" id="KW-0472">Membrane</keyword>
<dbReference type="NCBIfam" id="TIGR00879">
    <property type="entry name" value="SP"/>
    <property type="match status" value="1"/>
</dbReference>
<dbReference type="OrthoDB" id="1396207at2759"/>
<proteinExistence type="inferred from homology"/>
<dbReference type="Pfam" id="PF00083">
    <property type="entry name" value="Sugar_tr"/>
    <property type="match status" value="1"/>
</dbReference>
<feature type="transmembrane region" description="Helical" evidence="7">
    <location>
        <begin position="281"/>
        <end position="303"/>
    </location>
</feature>
<accession>A0A2P5EH86</accession>
<evidence type="ECO:0000259" key="8">
    <source>
        <dbReference type="PROSITE" id="PS50850"/>
    </source>
</evidence>
<evidence type="ECO:0000256" key="7">
    <source>
        <dbReference type="SAM" id="Phobius"/>
    </source>
</evidence>
<evidence type="ECO:0000256" key="1">
    <source>
        <dbReference type="ARBA" id="ARBA00004141"/>
    </source>
</evidence>
<dbReference type="Proteomes" id="UP000237000">
    <property type="component" value="Unassembled WGS sequence"/>
</dbReference>
<name>A0A2P5EH86_TREOI</name>
<feature type="transmembrane region" description="Helical" evidence="7">
    <location>
        <begin position="353"/>
        <end position="373"/>
    </location>
</feature>
<comment type="subcellular location">
    <subcellularLocation>
        <location evidence="1">Membrane</location>
        <topology evidence="1">Multi-pass membrane protein</topology>
    </subcellularLocation>
</comment>
<keyword evidence="2 6" id="KW-0813">Transport</keyword>
<feature type="transmembrane region" description="Helical" evidence="7">
    <location>
        <begin position="21"/>
        <end position="40"/>
    </location>
</feature>
<dbReference type="InterPro" id="IPR050814">
    <property type="entry name" value="Myo-inositol_Transporter"/>
</dbReference>
<sequence length="453" mass="49492">MSRAVIYLREDLRISELKVDIVLGVFNFCSLFGSIAGGRICDWIGRRYTIALAGHRRVGFAFMIAPVYTAELAPASFRGFLATFPEVFMNVGLLVGYILAYAFSRLPLYLGWRLMLGAGGVPAICLIVGILAMPESPRWLVMQDRFAEAKRVLDKTSDTKEEAHLRLVDIIEAAGQTATAAAAQNDIVKPIKSTTSAASPWQELFLRPTPAICHILIAALGINFFRQASGLDVTLLYGPTIFEKAGIAPDQKLLATIGLGAVKLIFVLVATFLLDRSGRRLLLLTSAVGMILSLLGLAAGLTIIDQSPGKKLTWAIALCVTTILCNTAFFSIGLGPITWVYTSEIFSLQLRGVGASIAIAVNRLTSGIIVLTFTSLSKVITIGGTFFLYAGFSMVAWLFFYSLLPETKGKSLEEMQGLFGEFFIWRSRSSSSSSSFEKEKKQVDRDHNFLFHL</sequence>
<comment type="caution">
    <text evidence="9">The sequence shown here is derived from an EMBL/GenBank/DDBJ whole genome shotgun (WGS) entry which is preliminary data.</text>
</comment>
<dbReference type="GO" id="GO:0022857">
    <property type="term" value="F:transmembrane transporter activity"/>
    <property type="evidence" value="ECO:0007669"/>
    <property type="project" value="InterPro"/>
</dbReference>
<keyword evidence="3 7" id="KW-0812">Transmembrane</keyword>
<keyword evidence="4 7" id="KW-1133">Transmembrane helix</keyword>
<dbReference type="AlphaFoldDB" id="A0A2P5EH86"/>
<feature type="transmembrane region" description="Helical" evidence="7">
    <location>
        <begin position="110"/>
        <end position="133"/>
    </location>
</feature>
<dbReference type="PROSITE" id="PS50850">
    <property type="entry name" value="MFS"/>
    <property type="match status" value="1"/>
</dbReference>
<dbReference type="InParanoid" id="A0A2P5EH86"/>
<dbReference type="InterPro" id="IPR036259">
    <property type="entry name" value="MFS_trans_sf"/>
</dbReference>
<evidence type="ECO:0000256" key="4">
    <source>
        <dbReference type="ARBA" id="ARBA00022989"/>
    </source>
</evidence>
<dbReference type="PANTHER" id="PTHR48020:SF49">
    <property type="entry name" value="SUGAR TRANSPORTER"/>
    <property type="match status" value="1"/>
</dbReference>
<evidence type="ECO:0000256" key="2">
    <source>
        <dbReference type="ARBA" id="ARBA00022448"/>
    </source>
</evidence>
<dbReference type="GO" id="GO:0016020">
    <property type="term" value="C:membrane"/>
    <property type="evidence" value="ECO:0007669"/>
    <property type="project" value="UniProtKB-SubCell"/>
</dbReference>
<comment type="similarity">
    <text evidence="6">Belongs to the major facilitator superfamily. Sugar transporter (TC 2.A.1.1) family.</text>
</comment>
<dbReference type="InterPro" id="IPR005828">
    <property type="entry name" value="MFS_sugar_transport-like"/>
</dbReference>
<dbReference type="InterPro" id="IPR020846">
    <property type="entry name" value="MFS_dom"/>
</dbReference>